<comment type="similarity">
    <text evidence="1 2">Belongs to the phD/YefM antitoxin family.</text>
</comment>
<dbReference type="Pfam" id="PF02604">
    <property type="entry name" value="PhdYeFM_antitox"/>
    <property type="match status" value="1"/>
</dbReference>
<dbReference type="InterPro" id="IPR036165">
    <property type="entry name" value="YefM-like_sf"/>
</dbReference>
<dbReference type="STRING" id="1871336.BBG48_07305"/>
<dbReference type="EMBL" id="VJXW01000006">
    <property type="protein sequence ID" value="TRW26814.1"/>
    <property type="molecule type" value="Genomic_DNA"/>
</dbReference>
<dbReference type="EMBL" id="MBEW02000003">
    <property type="protein sequence ID" value="RDY21889.1"/>
    <property type="molecule type" value="Genomic_DNA"/>
</dbReference>
<reference evidence="3" key="2">
    <citation type="submission" date="2018-07" db="EMBL/GenBank/DDBJ databases">
        <authorList>
            <person name="Quirk P.G."/>
            <person name="Krulwich T.A."/>
        </authorList>
    </citation>
    <scope>NUCLEOTIDE SEQUENCE</scope>
    <source>
        <strain evidence="3">CCRI-22567</strain>
    </source>
</reference>
<organism evidence="3 5">
    <name type="scientific">Criibacterium bergeronii</name>
    <dbReference type="NCBI Taxonomy" id="1871336"/>
    <lineage>
        <taxon>Bacteria</taxon>
        <taxon>Bacillati</taxon>
        <taxon>Bacillota</taxon>
        <taxon>Clostridia</taxon>
        <taxon>Peptostreptococcales</taxon>
        <taxon>Filifactoraceae</taxon>
        <taxon>Criibacterium</taxon>
    </lineage>
</organism>
<gene>
    <name evidence="3" type="ORF">BBG48_002115</name>
    <name evidence="4" type="ORF">FL857_05050</name>
</gene>
<dbReference type="OrthoDB" id="9802003at2"/>
<evidence type="ECO:0000313" key="3">
    <source>
        <dbReference type="EMBL" id="RDY21889.1"/>
    </source>
</evidence>
<evidence type="ECO:0000313" key="5">
    <source>
        <dbReference type="Proteomes" id="UP000093352"/>
    </source>
</evidence>
<reference evidence="3 5" key="1">
    <citation type="journal article" date="2016" name="Genome Announc.">
        <title>Draft Genome Sequence of Criibacterium bergeronii gen. nov., sp. nov., Strain CCRI-22567T, Isolated from a Vaginal Sample from a Woman with Bacterial Vaginosis.</title>
        <authorList>
            <person name="Maheux A.F."/>
            <person name="Berube E."/>
            <person name="Boudreau D.K."/>
            <person name="Raymond F."/>
            <person name="Corbeil J."/>
            <person name="Roy P.H."/>
            <person name="Boissinot M."/>
            <person name="Omar R.F."/>
        </authorList>
    </citation>
    <scope>NUCLEOTIDE SEQUENCE [LARGE SCALE GENOMIC DNA]</scope>
    <source>
        <strain evidence="3 5">CCRI-22567</strain>
    </source>
</reference>
<evidence type="ECO:0000313" key="4">
    <source>
        <dbReference type="EMBL" id="TRW26814.1"/>
    </source>
</evidence>
<name>A0A371IN16_9FIRM</name>
<evidence type="ECO:0000313" key="6">
    <source>
        <dbReference type="Proteomes" id="UP000319424"/>
    </source>
</evidence>
<keyword evidence="5" id="KW-1185">Reference proteome</keyword>
<dbReference type="InterPro" id="IPR006442">
    <property type="entry name" value="Antitoxin_Phd/YefM"/>
</dbReference>
<dbReference type="AlphaFoldDB" id="A0A371IN16"/>
<comment type="caution">
    <text evidence="3">The sequence shown here is derived from an EMBL/GenBank/DDBJ whole genome shotgun (WGS) entry which is preliminary data.</text>
</comment>
<sequence>MQVTNITNFRNNIYNVVDDIIKYNEPVHISAKNGNVVVISEDDYNSIVETLYLSSIKPVKEQIIEGLNAGDDEFEEFKW</sequence>
<reference evidence="4 6" key="3">
    <citation type="submission" date="2019-07" db="EMBL/GenBank/DDBJ databases">
        <title>Criibacterium bergeronii gen. nov., sp. nov. isolated from human clinical samples.</title>
        <authorList>
            <person name="Maheux A.F."/>
            <person name="Boudreau D.K."/>
            <person name="Berube E."/>
            <person name="Brodeur S."/>
            <person name="Bernard K.A."/>
            <person name="Abed J.Y."/>
            <person name="Ducrey E."/>
            <person name="Guay E.F."/>
            <person name="Raymond F."/>
            <person name="Corbeil J."/>
            <person name="Domingo M.-C."/>
            <person name="Roy P.H."/>
            <person name="Boissinot M."/>
            <person name="Tocheva E.I."/>
            <person name="Omar R.F."/>
        </authorList>
    </citation>
    <scope>NUCLEOTIDE SEQUENCE [LARGE SCALE GENOMIC DNA]</scope>
    <source>
        <strain evidence="4 6">CCRI-24246</strain>
    </source>
</reference>
<dbReference type="RefSeq" id="WP_068914210.1">
    <property type="nucleotide sequence ID" value="NZ_MBEW02000003.1"/>
</dbReference>
<dbReference type="Proteomes" id="UP000319424">
    <property type="component" value="Unassembled WGS sequence"/>
</dbReference>
<evidence type="ECO:0000256" key="1">
    <source>
        <dbReference type="ARBA" id="ARBA00009981"/>
    </source>
</evidence>
<proteinExistence type="inferred from homology"/>
<dbReference type="Proteomes" id="UP000093352">
    <property type="component" value="Unassembled WGS sequence"/>
</dbReference>
<protein>
    <recommendedName>
        <fullName evidence="2">Antitoxin</fullName>
    </recommendedName>
</protein>
<accession>A0A371IN16</accession>
<dbReference type="SUPFAM" id="SSF143120">
    <property type="entry name" value="YefM-like"/>
    <property type="match status" value="1"/>
</dbReference>
<comment type="function">
    <text evidence="2">Antitoxin component of a type II toxin-antitoxin (TA) system.</text>
</comment>
<dbReference type="Gene3D" id="3.40.1620.10">
    <property type="entry name" value="YefM-like domain"/>
    <property type="match status" value="1"/>
</dbReference>
<evidence type="ECO:0000256" key="2">
    <source>
        <dbReference type="RuleBase" id="RU362080"/>
    </source>
</evidence>